<feature type="region of interest" description="Disordered" evidence="3">
    <location>
        <begin position="457"/>
        <end position="488"/>
    </location>
</feature>
<feature type="compositionally biased region" description="Low complexity" evidence="3">
    <location>
        <begin position="671"/>
        <end position="687"/>
    </location>
</feature>
<feature type="compositionally biased region" description="Low complexity" evidence="3">
    <location>
        <begin position="94"/>
        <end position="105"/>
    </location>
</feature>
<organism evidence="4 5">
    <name type="scientific">Batrachochytrium salamandrivorans</name>
    <dbReference type="NCBI Taxonomy" id="1357716"/>
    <lineage>
        <taxon>Eukaryota</taxon>
        <taxon>Fungi</taxon>
        <taxon>Fungi incertae sedis</taxon>
        <taxon>Chytridiomycota</taxon>
        <taxon>Chytridiomycota incertae sedis</taxon>
        <taxon>Chytridiomycetes</taxon>
        <taxon>Rhizophydiales</taxon>
        <taxon>Rhizophydiales incertae sedis</taxon>
        <taxon>Batrachochytrium</taxon>
    </lineage>
</organism>
<feature type="compositionally biased region" description="Low complexity" evidence="3">
    <location>
        <begin position="418"/>
        <end position="437"/>
    </location>
</feature>
<feature type="compositionally biased region" description="Low complexity" evidence="3">
    <location>
        <begin position="398"/>
        <end position="411"/>
    </location>
</feature>
<feature type="region of interest" description="Disordered" evidence="3">
    <location>
        <begin position="358"/>
        <end position="437"/>
    </location>
</feature>
<dbReference type="Proteomes" id="UP001648503">
    <property type="component" value="Unassembled WGS sequence"/>
</dbReference>
<dbReference type="Gene3D" id="3.40.50.300">
    <property type="entry name" value="P-loop containing nucleotide triphosphate hydrolases"/>
    <property type="match status" value="1"/>
</dbReference>
<feature type="compositionally biased region" description="Polar residues" evidence="3">
    <location>
        <begin position="688"/>
        <end position="699"/>
    </location>
</feature>
<feature type="compositionally biased region" description="Low complexity" evidence="3">
    <location>
        <begin position="195"/>
        <end position="210"/>
    </location>
</feature>
<accession>A0ABQ8FBP9</accession>
<gene>
    <name evidence="4" type="ORF">BASA50_006939</name>
</gene>
<dbReference type="PANTHER" id="PTHR24070">
    <property type="entry name" value="RAS, DI-RAS, AND RHEB FAMILY MEMBERS OF SMALL GTPASE SUPERFAMILY"/>
    <property type="match status" value="1"/>
</dbReference>
<feature type="region of interest" description="Disordered" evidence="3">
    <location>
        <begin position="513"/>
        <end position="604"/>
    </location>
</feature>
<proteinExistence type="predicted"/>
<evidence type="ECO:0000313" key="4">
    <source>
        <dbReference type="EMBL" id="KAH6594033.1"/>
    </source>
</evidence>
<feature type="region of interest" description="Disordered" evidence="3">
    <location>
        <begin position="790"/>
        <end position="820"/>
    </location>
</feature>
<evidence type="ECO:0000256" key="1">
    <source>
        <dbReference type="ARBA" id="ARBA00022741"/>
    </source>
</evidence>
<evidence type="ECO:0008006" key="6">
    <source>
        <dbReference type="Google" id="ProtNLM"/>
    </source>
</evidence>
<feature type="compositionally biased region" description="Low complexity" evidence="3">
    <location>
        <begin position="312"/>
        <end position="336"/>
    </location>
</feature>
<name>A0ABQ8FBP9_9FUNG</name>
<feature type="compositionally biased region" description="Polar residues" evidence="3">
    <location>
        <begin position="790"/>
        <end position="817"/>
    </location>
</feature>
<dbReference type="SUPFAM" id="SSF52540">
    <property type="entry name" value="P-loop containing nucleoside triphosphate hydrolases"/>
    <property type="match status" value="1"/>
</dbReference>
<feature type="region of interest" description="Disordered" evidence="3">
    <location>
        <begin position="306"/>
        <end position="344"/>
    </location>
</feature>
<dbReference type="InterPro" id="IPR020849">
    <property type="entry name" value="Small_GTPase_Ras-type"/>
</dbReference>
<reference evidence="4 5" key="1">
    <citation type="submission" date="2021-02" db="EMBL/GenBank/DDBJ databases">
        <title>Variation within the Batrachochytrium salamandrivorans European outbreak.</title>
        <authorList>
            <person name="Kelly M."/>
            <person name="Pasmans F."/>
            <person name="Shea T.P."/>
            <person name="Munoz J.F."/>
            <person name="Carranza S."/>
            <person name="Cuomo C.A."/>
            <person name="Martel A."/>
        </authorList>
    </citation>
    <scope>NUCLEOTIDE SEQUENCE [LARGE SCALE GENOMIC DNA]</scope>
    <source>
        <strain evidence="4 5">AMFP18/2</strain>
    </source>
</reference>
<dbReference type="Pfam" id="PF00071">
    <property type="entry name" value="Ras"/>
    <property type="match status" value="1"/>
</dbReference>
<evidence type="ECO:0000256" key="3">
    <source>
        <dbReference type="SAM" id="MobiDB-lite"/>
    </source>
</evidence>
<feature type="region of interest" description="Disordered" evidence="3">
    <location>
        <begin position="671"/>
        <end position="702"/>
    </location>
</feature>
<keyword evidence="5" id="KW-1185">Reference proteome</keyword>
<keyword evidence="2" id="KW-0342">GTP-binding</keyword>
<feature type="compositionally biased region" description="Polar residues" evidence="3">
    <location>
        <begin position="577"/>
        <end position="604"/>
    </location>
</feature>
<dbReference type="InterPro" id="IPR027417">
    <property type="entry name" value="P-loop_NTPase"/>
</dbReference>
<protein>
    <recommendedName>
        <fullName evidence="6">G domain-containing protein</fullName>
    </recommendedName>
</protein>
<feature type="compositionally biased region" description="Low complexity" evidence="3">
    <location>
        <begin position="522"/>
        <end position="532"/>
    </location>
</feature>
<evidence type="ECO:0000256" key="2">
    <source>
        <dbReference type="ARBA" id="ARBA00023134"/>
    </source>
</evidence>
<dbReference type="EMBL" id="JAFCIX010000340">
    <property type="protein sequence ID" value="KAH6594033.1"/>
    <property type="molecule type" value="Genomic_DNA"/>
</dbReference>
<feature type="region of interest" description="Disordered" evidence="3">
    <location>
        <begin position="195"/>
        <end position="231"/>
    </location>
</feature>
<feature type="compositionally biased region" description="Polar residues" evidence="3">
    <location>
        <begin position="558"/>
        <end position="569"/>
    </location>
</feature>
<sequence length="1152" mass="122822">MLLTESGCITHLNVLVLGPPHTGKTTLCHTLLRGAVLDSSKNILGSTNATAQQQQQLPQTKSLYLGPYVPTIEESTTFQFIVNPSTGVQDSHQTDPTATSPQSTATPRRITITLMDLGGHPLYYALWPSAIAAADAFMLVYDVGDRQSLQSLWKYYRLIVETKSATLSMARPDEIPMLLVGSMVDTVTSNKMLSAPTTTRTTASASIESTPHAIPRTGGYGGHTTSTPLSTAKRPRQISSQMGQMFADILHIPHDETTSKAPQSITYCFRKLISEAQNKAAGMMLAAQTMNADTVAGLGSYPDPIMNSGPMSNTHGHNNSNSSNNNNSINSNGSTNAIGRSDGAGGVEWATRFRSEHQHMQRVQRGNGGGGGASNGSDATVHLASHTHNNSHHGVNRSNTLSVSTTTTNTNAQSDYASHNGVGSRSSNRSSSGSSVQSNDSVFVTASAGAASATQSLGSSLLPSSSSLSSSSSTNSSTTAAPSTTATPATTTRFSFASKLTFRSSVERVKGAVDRMSNTRKSAAAAAAASSSHGRKRSGGGSPSDSIAKPSPPALSITPLQSSNSSSGVLNRLPMQAGTTQSGWVKSPHSASPAYQHNTSLSDDSITTLYSPGYAYGSYPSDISYSNPVTVDIQKQQQEQHTLYPHKSNPHLTVSTHISGRQGDKETLHATATNTPTTSIYSPTSSYAADTSVSSTPGQNDERMDSLSLLSPVSVTADDRLLPSVIGSIRHRRDIAYRILVQMRAEEAREQSQLKQQQLQQLQHYLKLSKSPQQPPILYTESTLPQSATVSARQSTLSMDTLSGSSFSSEGGNTSTGGLIRPGYDARPVVRRMASMVHSRSALTNSGVHVILPERNISLSSLPVMSMSPGSIDHDESDTLFKKRSVNFGSEQDDMHDVTTLVGYNDVMGSAGDSEVKSGHVRVATDPDLLAKRYISALKGPHMTGGRPIQRPLVAGLSLQKSDLSMARQRIQGLLDELELVDFKDVDMGDQPLQQEISHSETSKAISDETNRLHRVKSEGVRESEVICKVDPNGSDLLQCATAESLSASHTTDRTYIGDDSAVVSASAMGDRDVLISHQKNNQPMRKNSEPQQVLEDVANGGKIISTSGEKDRPVSIARSRNLPSESHTRMLSEFLIELEAEHSPLISSALF</sequence>
<keyword evidence="1" id="KW-0547">Nucleotide-binding</keyword>
<feature type="region of interest" description="Disordered" evidence="3">
    <location>
        <begin position="86"/>
        <end position="105"/>
    </location>
</feature>
<dbReference type="InterPro" id="IPR001806">
    <property type="entry name" value="Small_GTPase"/>
</dbReference>
<evidence type="ECO:0000313" key="5">
    <source>
        <dbReference type="Proteomes" id="UP001648503"/>
    </source>
</evidence>
<dbReference type="PROSITE" id="PS51421">
    <property type="entry name" value="RAS"/>
    <property type="match status" value="1"/>
</dbReference>
<dbReference type="PROSITE" id="PS51419">
    <property type="entry name" value="RAB"/>
    <property type="match status" value="1"/>
</dbReference>
<comment type="caution">
    <text evidence="4">The sequence shown here is derived from an EMBL/GenBank/DDBJ whole genome shotgun (WGS) entry which is preliminary data.</text>
</comment>